<evidence type="ECO:0000313" key="3">
    <source>
        <dbReference type="EMBL" id="KAG2455939.1"/>
    </source>
</evidence>
<evidence type="ECO:0000313" key="4">
    <source>
        <dbReference type="Proteomes" id="UP000886611"/>
    </source>
</evidence>
<comment type="caution">
    <text evidence="3">The sequence shown here is derived from an EMBL/GenBank/DDBJ whole genome shotgun (WGS) entry which is preliminary data.</text>
</comment>
<dbReference type="Proteomes" id="UP000886611">
    <property type="component" value="Unassembled WGS sequence"/>
</dbReference>
<protein>
    <submittedName>
        <fullName evidence="3">ARI5B protein</fullName>
    </submittedName>
</protein>
<feature type="non-terminal residue" evidence="3">
    <location>
        <position position="1"/>
    </location>
</feature>
<dbReference type="Gene3D" id="1.10.150.60">
    <property type="entry name" value="ARID DNA-binding domain"/>
    <property type="match status" value="1"/>
</dbReference>
<feature type="compositionally biased region" description="Low complexity" evidence="2">
    <location>
        <begin position="595"/>
        <end position="609"/>
    </location>
</feature>
<dbReference type="SUPFAM" id="SSF46774">
    <property type="entry name" value="ARID-like"/>
    <property type="match status" value="1"/>
</dbReference>
<feature type="region of interest" description="Disordered" evidence="2">
    <location>
        <begin position="258"/>
        <end position="293"/>
    </location>
</feature>
<organism evidence="3 4">
    <name type="scientific">Polypterus senegalus</name>
    <name type="common">Senegal bichir</name>
    <dbReference type="NCBI Taxonomy" id="55291"/>
    <lineage>
        <taxon>Eukaryota</taxon>
        <taxon>Metazoa</taxon>
        <taxon>Chordata</taxon>
        <taxon>Craniata</taxon>
        <taxon>Vertebrata</taxon>
        <taxon>Euteleostomi</taxon>
        <taxon>Actinopterygii</taxon>
        <taxon>Polypteriformes</taxon>
        <taxon>Polypteridae</taxon>
        <taxon>Polypterus</taxon>
    </lineage>
</organism>
<dbReference type="InterPro" id="IPR051232">
    <property type="entry name" value="ARID/SWI1_ChromRemod"/>
</dbReference>
<evidence type="ECO:0000256" key="2">
    <source>
        <dbReference type="SAM" id="MobiDB-lite"/>
    </source>
</evidence>
<keyword evidence="4" id="KW-1185">Reference proteome</keyword>
<reference evidence="3 4" key="1">
    <citation type="journal article" date="2021" name="Cell">
        <title>Tracing the genetic footprints of vertebrate landing in non-teleost ray-finned fishes.</title>
        <authorList>
            <person name="Bi X."/>
            <person name="Wang K."/>
            <person name="Yang L."/>
            <person name="Pan H."/>
            <person name="Jiang H."/>
            <person name="Wei Q."/>
            <person name="Fang M."/>
            <person name="Yu H."/>
            <person name="Zhu C."/>
            <person name="Cai Y."/>
            <person name="He Y."/>
            <person name="Gan X."/>
            <person name="Zeng H."/>
            <person name="Yu D."/>
            <person name="Zhu Y."/>
            <person name="Jiang H."/>
            <person name="Qiu Q."/>
            <person name="Yang H."/>
            <person name="Zhang Y.E."/>
            <person name="Wang W."/>
            <person name="Zhu M."/>
            <person name="He S."/>
            <person name="Zhang G."/>
        </authorList>
    </citation>
    <scope>NUCLEOTIDE SEQUENCE [LARGE SCALE GENOMIC DNA]</scope>
    <source>
        <strain evidence="3">Bchr_013</strain>
    </source>
</reference>
<dbReference type="GO" id="GO:0006357">
    <property type="term" value="P:regulation of transcription by RNA polymerase II"/>
    <property type="evidence" value="ECO:0007669"/>
    <property type="project" value="TreeGrafter"/>
</dbReference>
<feature type="compositionally biased region" description="Polar residues" evidence="2">
    <location>
        <begin position="610"/>
        <end position="646"/>
    </location>
</feature>
<dbReference type="PANTHER" id="PTHR13964:SF25">
    <property type="entry name" value="AT-RICH INTERACTIVE DOMAIN-CONTAINING PROTEIN 5A"/>
    <property type="match status" value="1"/>
</dbReference>
<proteinExistence type="predicted"/>
<feature type="compositionally biased region" description="Basic and acidic residues" evidence="2">
    <location>
        <begin position="454"/>
        <end position="468"/>
    </location>
</feature>
<feature type="region of interest" description="Disordered" evidence="2">
    <location>
        <begin position="441"/>
        <end position="486"/>
    </location>
</feature>
<dbReference type="EMBL" id="JAATIS010009265">
    <property type="protein sequence ID" value="KAG2455939.1"/>
    <property type="molecule type" value="Genomic_DNA"/>
</dbReference>
<dbReference type="GO" id="GO:0005634">
    <property type="term" value="C:nucleus"/>
    <property type="evidence" value="ECO:0007669"/>
    <property type="project" value="TreeGrafter"/>
</dbReference>
<feature type="region of interest" description="Disordered" evidence="2">
    <location>
        <begin position="578"/>
        <end position="658"/>
    </location>
</feature>
<gene>
    <name evidence="3" type="primary">Arid5b_1</name>
    <name evidence="3" type="ORF">GTO96_0007044</name>
</gene>
<accession>A0A8X8BI97</accession>
<dbReference type="InterPro" id="IPR036431">
    <property type="entry name" value="ARID_dom_sf"/>
</dbReference>
<dbReference type="AlphaFoldDB" id="A0A8X8BI97"/>
<dbReference type="GO" id="GO:0000976">
    <property type="term" value="F:transcription cis-regulatory region binding"/>
    <property type="evidence" value="ECO:0007669"/>
    <property type="project" value="TreeGrafter"/>
</dbReference>
<name>A0A8X8BI97_POLSE</name>
<feature type="compositionally biased region" description="Low complexity" evidence="2">
    <location>
        <begin position="742"/>
        <end position="753"/>
    </location>
</feature>
<sequence>MGSSIPPTGHLVAASLADGDSPAYRMAPWEIESSTAWLGARMAARGNCRGSAARLDKSSAPPGSAVRTRWLSTGNVSGWAIKRASHHHSMAGVRWKMDEVGEEREAGGPKKRQCGLAWTLGKIGWLGAPCCLRGSFAFYKGFSCPRDALKEPETWKVREFYFVRCSPKEPVCIAEIALLWEDQEQQYPLASCRLYFLPEDTPKGRSREHGEDEVLAASKKIVVRVEDLVKWSCSTPDNFKKEKTANSVENQLIEETKRQQETLDQNQACSPLGLKGRPRKRRGRDGKSLESHHFGQSEAWIERMKENVTGSVEVQSEWLPLPEEQQFLDQLHRFMEKRNTPICKIPHLGFKKTNRSSDEAEMIIKFNIAYNIAKEELPFTKFKSEIILMKKNGLNVNPTLILPYDRHLKGEDLPAIDVKPLDGPSGEMKEKNVMRHDGELSQRAMQTSSAIPDKPPEIKQESPPEMRSNRRARQVKGRSKTASSEVPANSKLIQEVKVKHTPTKPVNSGLPALSPEGINIQGQQLGSGPALGLLTVGLKDGFIPPLTALQKLHSAATLRGFSLPQGLSPLEVLKSRLGLGTSEGSSPANHDQRKSLSQSPQPSLFLLQPNLGTNESKQKLSSDANSHTASKATETGCQNSSHKSPLTPSPDGRPRLPMTPLRIIPLDIDCSFQVHQIMRTSLGAAQLSCFTKKLSEALAQDLSKGQCAGEAVSVSQEQTLPLNLSKKSPLKRPVDGTEPRPSSAYSSGTSLTSCVHPLHTSQPYQGSASKKSKKEMTQDDQEPIRPNGRLVPSSTNIPDADEQPADLTCPNRVRAVLQEEKMKSSMECVAKTAPDRPILNLSQSSHSHSKGSEATVMEAPSKSFKFGLVADGTHEKVSWVDSSKLCTMRHYSGRPSHAQGKVIAVPEEKQMLIDDHGGSAVYPLYCFRARHVPLNELDGDHSSSRASAIVSMPGTSPGILHAQKPWTVPPHGH</sequence>
<dbReference type="Gene3D" id="2.30.30.490">
    <property type="match status" value="1"/>
</dbReference>
<dbReference type="PANTHER" id="PTHR13964">
    <property type="entry name" value="RBP-RELATED"/>
    <property type="match status" value="1"/>
</dbReference>
<feature type="compositionally biased region" description="Polar residues" evidence="2">
    <location>
        <begin position="759"/>
        <end position="769"/>
    </location>
</feature>
<keyword evidence="1" id="KW-0539">Nucleus</keyword>
<feature type="non-terminal residue" evidence="3">
    <location>
        <position position="973"/>
    </location>
</feature>
<evidence type="ECO:0000256" key="1">
    <source>
        <dbReference type="ARBA" id="ARBA00023242"/>
    </source>
</evidence>
<dbReference type="InterPro" id="IPR043151">
    <property type="entry name" value="BAH_sf"/>
</dbReference>
<feature type="region of interest" description="Disordered" evidence="2">
    <location>
        <begin position="723"/>
        <end position="806"/>
    </location>
</feature>
<feature type="compositionally biased region" description="Basic residues" evidence="2">
    <location>
        <begin position="469"/>
        <end position="479"/>
    </location>
</feature>